<organism evidence="1 2">
    <name type="scientific">Anopheles quadriannulatus</name>
    <name type="common">Mosquito</name>
    <dbReference type="NCBI Taxonomy" id="34691"/>
    <lineage>
        <taxon>Eukaryota</taxon>
        <taxon>Metazoa</taxon>
        <taxon>Ecdysozoa</taxon>
        <taxon>Arthropoda</taxon>
        <taxon>Hexapoda</taxon>
        <taxon>Insecta</taxon>
        <taxon>Pterygota</taxon>
        <taxon>Neoptera</taxon>
        <taxon>Endopterygota</taxon>
        <taxon>Diptera</taxon>
        <taxon>Nematocera</taxon>
        <taxon>Culicoidea</taxon>
        <taxon>Culicidae</taxon>
        <taxon>Anophelinae</taxon>
        <taxon>Anopheles</taxon>
    </lineage>
</organism>
<dbReference type="Proteomes" id="UP000076407">
    <property type="component" value="Unassembled WGS sequence"/>
</dbReference>
<dbReference type="AlphaFoldDB" id="A0A182XQM4"/>
<sequence>MKIKAETNNQTNLQTHIKLSTVDKLQSKHELTIPQNCLTLCSFDWVPLQ</sequence>
<dbReference type="VEuPathDB" id="VectorBase:AQUA014161"/>
<evidence type="ECO:0000313" key="1">
    <source>
        <dbReference type="EnsemblMetazoa" id="AQUA014161-PA"/>
    </source>
</evidence>
<name>A0A182XQM4_ANOQN</name>
<dbReference type="EnsemblMetazoa" id="AQUA014161-RA">
    <property type="protein sequence ID" value="AQUA014161-PA"/>
    <property type="gene ID" value="AQUA014161"/>
</dbReference>
<protein>
    <submittedName>
        <fullName evidence="1">Uncharacterized protein</fullName>
    </submittedName>
</protein>
<keyword evidence="2" id="KW-1185">Reference proteome</keyword>
<proteinExistence type="predicted"/>
<accession>A0A182XQM4</accession>
<reference evidence="1" key="1">
    <citation type="submission" date="2020-05" db="UniProtKB">
        <authorList>
            <consortium name="EnsemblMetazoa"/>
        </authorList>
    </citation>
    <scope>IDENTIFICATION</scope>
    <source>
        <strain evidence="1">SANGQUA</strain>
    </source>
</reference>
<evidence type="ECO:0000313" key="2">
    <source>
        <dbReference type="Proteomes" id="UP000076407"/>
    </source>
</evidence>